<organism evidence="1 2">
    <name type="scientific">Paenibacillus azoreducens</name>
    <dbReference type="NCBI Taxonomy" id="116718"/>
    <lineage>
        <taxon>Bacteria</taxon>
        <taxon>Bacillati</taxon>
        <taxon>Bacillota</taxon>
        <taxon>Bacilli</taxon>
        <taxon>Bacillales</taxon>
        <taxon>Paenibacillaceae</taxon>
        <taxon>Paenibacillus</taxon>
    </lineage>
</organism>
<reference evidence="1 2" key="1">
    <citation type="submission" date="2021-03" db="EMBL/GenBank/DDBJ databases">
        <title>Antimicrobial resistance genes in bacteria isolated from Japanese honey, and their potential for conferring macrolide and lincosamide resistance in the American foulbrood pathogen Paenibacillus larvae.</title>
        <authorList>
            <person name="Okamoto M."/>
            <person name="Kumagai M."/>
            <person name="Kanamori H."/>
            <person name="Takamatsu D."/>
        </authorList>
    </citation>
    <scope>NUCLEOTIDE SEQUENCE [LARGE SCALE GENOMIC DNA]</scope>
    <source>
        <strain evidence="1 2">J34TS1</strain>
    </source>
</reference>
<dbReference type="EMBL" id="BORT01000001">
    <property type="protein sequence ID" value="GIO45529.1"/>
    <property type="molecule type" value="Genomic_DNA"/>
</dbReference>
<name>A0A919Y747_9BACL</name>
<sequence length="192" mass="19314">MPNHFVFDKSSRPVYTNLTNTYKSPGTVALPETGAGAAGNLYAASATNSATLALGGTVAITLQVANPAGSGKTLYVSRIAGGVTVALNLLSSFTGTLTLTKGGTLTSPTTLTPVNSNFASTNTSVMTVHSSTSAPNGGTAFFSIPLQAGPFLYDEAGGYVVPPGQTITMSVSGSLSVTGVVGTTADLVWWEA</sequence>
<dbReference type="AlphaFoldDB" id="A0A919Y747"/>
<protein>
    <submittedName>
        <fullName evidence="1">Uncharacterized protein</fullName>
    </submittedName>
</protein>
<gene>
    <name evidence="1" type="ORF">J34TS1_02940</name>
</gene>
<dbReference type="Proteomes" id="UP000682811">
    <property type="component" value="Unassembled WGS sequence"/>
</dbReference>
<keyword evidence="2" id="KW-1185">Reference proteome</keyword>
<comment type="caution">
    <text evidence="1">The sequence shown here is derived from an EMBL/GenBank/DDBJ whole genome shotgun (WGS) entry which is preliminary data.</text>
</comment>
<evidence type="ECO:0000313" key="2">
    <source>
        <dbReference type="Proteomes" id="UP000682811"/>
    </source>
</evidence>
<evidence type="ECO:0000313" key="1">
    <source>
        <dbReference type="EMBL" id="GIO45529.1"/>
    </source>
</evidence>
<dbReference type="RefSeq" id="WP_212976692.1">
    <property type="nucleotide sequence ID" value="NZ_AP025343.1"/>
</dbReference>
<proteinExistence type="predicted"/>
<accession>A0A919Y747</accession>